<evidence type="ECO:0000313" key="2">
    <source>
        <dbReference type="Proteomes" id="UP000001818"/>
    </source>
</evidence>
<dbReference type="AlphaFoldDB" id="Q138V2"/>
<reference evidence="1 2" key="1">
    <citation type="submission" date="2006-03" db="EMBL/GenBank/DDBJ databases">
        <title>Complete sequence of Rhodopseudomonas palustris BisB5.</title>
        <authorList>
            <consortium name="US DOE Joint Genome Institute"/>
            <person name="Copeland A."/>
            <person name="Lucas S."/>
            <person name="Lapidus A."/>
            <person name="Barry K."/>
            <person name="Detter J.C."/>
            <person name="Glavina del Rio T."/>
            <person name="Hammon N."/>
            <person name="Israni S."/>
            <person name="Dalin E."/>
            <person name="Tice H."/>
            <person name="Pitluck S."/>
            <person name="Chain P."/>
            <person name="Malfatti S."/>
            <person name="Shin M."/>
            <person name="Vergez L."/>
            <person name="Schmutz J."/>
            <person name="Larimer F."/>
            <person name="Land M."/>
            <person name="Hauser L."/>
            <person name="Pelletier D.A."/>
            <person name="Kyrpides N."/>
            <person name="Lykidis A."/>
            <person name="Oda Y."/>
            <person name="Harwood C.S."/>
            <person name="Richardson P."/>
        </authorList>
    </citation>
    <scope>NUCLEOTIDE SEQUENCE [LARGE SCALE GENOMIC DNA]</scope>
    <source>
        <strain evidence="1 2">BisB5</strain>
    </source>
</reference>
<sequence length="79" mass="8508">MHRLSTSWGTYQLAGTGYGLAGEKRIDPENAAMLSEVVSPLLSTPDTAYKFRSVKVGKKPGEHMGTWLVFADRAPIAAA</sequence>
<organism evidence="1 2">
    <name type="scientific">Rhodopseudomonas palustris (strain BisB5)</name>
    <dbReference type="NCBI Taxonomy" id="316057"/>
    <lineage>
        <taxon>Bacteria</taxon>
        <taxon>Pseudomonadati</taxon>
        <taxon>Pseudomonadota</taxon>
        <taxon>Alphaproteobacteria</taxon>
        <taxon>Hyphomicrobiales</taxon>
        <taxon>Nitrobacteraceae</taxon>
        <taxon>Rhodopseudomonas</taxon>
    </lineage>
</organism>
<protein>
    <submittedName>
        <fullName evidence="1">Uncharacterized protein</fullName>
    </submittedName>
</protein>
<name>Q138V2_RHOPS</name>
<accession>Q138V2</accession>
<dbReference type="Proteomes" id="UP000001818">
    <property type="component" value="Chromosome"/>
</dbReference>
<dbReference type="KEGG" id="rpd:RPD_2152"/>
<dbReference type="EMBL" id="CP000283">
    <property type="protein sequence ID" value="ABE39387.1"/>
    <property type="molecule type" value="Genomic_DNA"/>
</dbReference>
<gene>
    <name evidence="1" type="ordered locus">RPD_2152</name>
</gene>
<proteinExistence type="predicted"/>
<dbReference type="BioCyc" id="RPAL316057:RPD_RS10800-MONOMER"/>
<dbReference type="eggNOG" id="ENOG50317ZI">
    <property type="taxonomic scope" value="Bacteria"/>
</dbReference>
<evidence type="ECO:0000313" key="1">
    <source>
        <dbReference type="EMBL" id="ABE39387.1"/>
    </source>
</evidence>
<dbReference type="HOGENOM" id="CLU_2603746_0_0_5"/>